<accession>A0ABR6VH42</accession>
<feature type="transmembrane region" description="Helical" evidence="1">
    <location>
        <begin position="61"/>
        <end position="83"/>
    </location>
</feature>
<protein>
    <submittedName>
        <fullName evidence="2">Exopolysaccharide Pel transporter PelG</fullName>
    </submittedName>
</protein>
<dbReference type="Proteomes" id="UP000606870">
    <property type="component" value="Unassembled WGS sequence"/>
</dbReference>
<dbReference type="RefSeq" id="WP_186502765.1">
    <property type="nucleotide sequence ID" value="NZ_JACOGK010000011.1"/>
</dbReference>
<organism evidence="2 3">
    <name type="scientific">Megasphaera hominis</name>
    <dbReference type="NCBI Taxonomy" id="159836"/>
    <lineage>
        <taxon>Bacteria</taxon>
        <taxon>Bacillati</taxon>
        <taxon>Bacillota</taxon>
        <taxon>Negativicutes</taxon>
        <taxon>Veillonellales</taxon>
        <taxon>Veillonellaceae</taxon>
        <taxon>Megasphaera</taxon>
    </lineage>
</organism>
<proteinExistence type="predicted"/>
<name>A0ABR6VH42_9FIRM</name>
<evidence type="ECO:0000256" key="1">
    <source>
        <dbReference type="SAM" id="Phobius"/>
    </source>
</evidence>
<dbReference type="EMBL" id="JACOGK010000011">
    <property type="protein sequence ID" value="MBC3536609.1"/>
    <property type="molecule type" value="Genomic_DNA"/>
</dbReference>
<feature type="transmembrane region" description="Helical" evidence="1">
    <location>
        <begin position="104"/>
        <end position="125"/>
    </location>
</feature>
<feature type="transmembrane region" description="Helical" evidence="1">
    <location>
        <begin position="425"/>
        <end position="444"/>
    </location>
</feature>
<keyword evidence="3" id="KW-1185">Reference proteome</keyword>
<feature type="transmembrane region" description="Helical" evidence="1">
    <location>
        <begin position="399"/>
        <end position="419"/>
    </location>
</feature>
<sequence length="488" mass="54714">MAGVGFELKKLFRARTAAGKLKAYSWSLIITTGPFVLLASMVLFIQLLFAWLAVPESQSDLFIGTTVYAFIFSQLLASGFVAVQSRYLADCLSEKKYGDMTASLFGVQAILLVLGALAGLIFYAGSPLPWPDQLLGYLFFSELLLIWSQGVYLTAVRRFKNLIWGYLAGAGIGVAVAAVLLFQTALPAGRCATLGVVCGLGVIVLSLYLSIFAYFGLPGQGRVFWFLPYLDRHWRVFLEACCYSLALFLPNLLIWQGPWSQVTAGTYRFAPVYDVITCYAFISILPLRTMFVVSAETEFYDRYAVYFDAIIHKGNYRDIEDARQVLLFTIWYELRKVMGFQFLFTLLFLAGGTYVLNLANVDYEASNLYNILLMAAFFTGVTEVVSILFLYFDAQPESLRLMALFLGLNLVLSGVGMYFFSTDSYGFTFFLASGAALFYGLHSLSRFADKLNYYIFCGQPVFYRPRQALMTKICRRLYPEADTEKGGL</sequence>
<feature type="transmembrane region" description="Helical" evidence="1">
    <location>
        <begin position="236"/>
        <end position="255"/>
    </location>
</feature>
<dbReference type="Pfam" id="PF16933">
    <property type="entry name" value="PelG"/>
    <property type="match status" value="1"/>
</dbReference>
<gene>
    <name evidence="2" type="primary">pelG</name>
    <name evidence="2" type="ORF">H8J70_05020</name>
</gene>
<evidence type="ECO:0000313" key="2">
    <source>
        <dbReference type="EMBL" id="MBC3536609.1"/>
    </source>
</evidence>
<feature type="transmembrane region" description="Helical" evidence="1">
    <location>
        <begin position="163"/>
        <end position="186"/>
    </location>
</feature>
<feature type="transmembrane region" description="Helical" evidence="1">
    <location>
        <begin position="23"/>
        <end position="49"/>
    </location>
</feature>
<keyword evidence="1" id="KW-0472">Membrane</keyword>
<feature type="transmembrane region" description="Helical" evidence="1">
    <location>
        <begin position="368"/>
        <end position="392"/>
    </location>
</feature>
<feature type="transmembrane region" description="Helical" evidence="1">
    <location>
        <begin position="267"/>
        <end position="287"/>
    </location>
</feature>
<reference evidence="2 3" key="1">
    <citation type="submission" date="2020-08" db="EMBL/GenBank/DDBJ databases">
        <authorList>
            <person name="Liu C."/>
            <person name="Sun Q."/>
        </authorList>
    </citation>
    <scope>NUCLEOTIDE SEQUENCE [LARGE SCALE GENOMIC DNA]</scope>
    <source>
        <strain evidence="2 3">NSJ-59</strain>
    </source>
</reference>
<keyword evidence="1" id="KW-1133">Transmembrane helix</keyword>
<comment type="caution">
    <text evidence="2">The sequence shown here is derived from an EMBL/GenBank/DDBJ whole genome shotgun (WGS) entry which is preliminary data.</text>
</comment>
<keyword evidence="1" id="KW-0812">Transmembrane</keyword>
<feature type="transmembrane region" description="Helical" evidence="1">
    <location>
        <begin position="337"/>
        <end position="356"/>
    </location>
</feature>
<feature type="transmembrane region" description="Helical" evidence="1">
    <location>
        <begin position="137"/>
        <end position="156"/>
    </location>
</feature>
<feature type="transmembrane region" description="Helical" evidence="1">
    <location>
        <begin position="192"/>
        <end position="215"/>
    </location>
</feature>
<evidence type="ECO:0000313" key="3">
    <source>
        <dbReference type="Proteomes" id="UP000606870"/>
    </source>
</evidence>
<dbReference type="InterPro" id="IPR031617">
    <property type="entry name" value="PelG"/>
</dbReference>